<dbReference type="InterPro" id="IPR036873">
    <property type="entry name" value="Rhodanese-like_dom_sf"/>
</dbReference>
<dbReference type="SUPFAM" id="SSF52821">
    <property type="entry name" value="Rhodanese/Cell cycle control phosphatase"/>
    <property type="match status" value="3"/>
</dbReference>
<keyword evidence="2" id="KW-0677">Repeat</keyword>
<organism evidence="4">
    <name type="scientific">Clostridioides difficile</name>
    <name type="common">Peptoclostridium difficile</name>
    <dbReference type="NCBI Taxonomy" id="1496"/>
    <lineage>
        <taxon>Bacteria</taxon>
        <taxon>Bacillati</taxon>
        <taxon>Bacillota</taxon>
        <taxon>Clostridia</taxon>
        <taxon>Peptostreptococcales</taxon>
        <taxon>Peptostreptococcaceae</taxon>
        <taxon>Clostridioides</taxon>
    </lineage>
</organism>
<evidence type="ECO:0000256" key="1">
    <source>
        <dbReference type="ARBA" id="ARBA00022679"/>
    </source>
</evidence>
<name>A0A069A3I2_CLODI</name>
<reference evidence="4" key="1">
    <citation type="submission" date="2014-07" db="EMBL/GenBank/DDBJ databases">
        <authorList>
            <person name="Monot Marc"/>
        </authorList>
    </citation>
    <scope>NUCLEOTIDE SEQUENCE</scope>
    <source>
        <strain evidence="5">7032994</strain>
    </source>
</reference>
<dbReference type="SMART" id="SM00450">
    <property type="entry name" value="RHOD"/>
    <property type="match status" value="3"/>
</dbReference>
<dbReference type="EC" id="2.8.1.1" evidence="4"/>
<evidence type="ECO:0000259" key="3">
    <source>
        <dbReference type="PROSITE" id="PS50206"/>
    </source>
</evidence>
<feature type="domain" description="Rhodanese" evidence="3">
    <location>
        <begin position="305"/>
        <end position="426"/>
    </location>
</feature>
<protein>
    <submittedName>
        <fullName evidence="4">Putative thiosulfate sulfurtransferase</fullName>
        <ecNumber evidence="4">2.8.1.1</ecNumber>
    </submittedName>
</protein>
<feature type="domain" description="Rhodanese" evidence="3">
    <location>
        <begin position="166"/>
        <end position="271"/>
    </location>
</feature>
<evidence type="ECO:0000256" key="2">
    <source>
        <dbReference type="ARBA" id="ARBA00022737"/>
    </source>
</evidence>
<keyword evidence="1 4" id="KW-0808">Transferase</keyword>
<evidence type="ECO:0000313" key="4">
    <source>
        <dbReference type="EMBL" id="CDS82940.1"/>
    </source>
</evidence>
<dbReference type="GO" id="GO:0004792">
    <property type="term" value="F:thiosulfate-cyanide sulfurtransferase activity"/>
    <property type="evidence" value="ECO:0007669"/>
    <property type="project" value="UniProtKB-EC"/>
</dbReference>
<proteinExistence type="predicted"/>
<dbReference type="Pfam" id="PF00581">
    <property type="entry name" value="Rhodanese"/>
    <property type="match status" value="3"/>
</dbReference>
<dbReference type="PANTHER" id="PTHR11364">
    <property type="entry name" value="THIOSULFATE SULFERTANSFERASE"/>
    <property type="match status" value="1"/>
</dbReference>
<gene>
    <name evidence="4" type="ORF">BN1096_160012</name>
    <name evidence="5" type="ORF">BN1097_140012</name>
</gene>
<evidence type="ECO:0000313" key="5">
    <source>
        <dbReference type="EMBL" id="CDS83078.1"/>
    </source>
</evidence>
<dbReference type="Gene3D" id="3.40.250.10">
    <property type="entry name" value="Rhodanese-like domain"/>
    <property type="match status" value="3"/>
</dbReference>
<sequence length="431" mass="49309">MTNDFKKEKKEDYFVNLKAISTEVLQEKVQDNAWVIVDTRLNDAYNGWKLDGVKRGGHIKGAVDFSANWLSVYSDRKDEVLEQALKTKRIDLDKNIVLYDANGKDALVVADYLSKKGYKYLYKYDIKQWADDENLPMERYKNYQMIVPAFIIKDILDGKISETFEDSKNIKMIEASWGEESYTKGHIPTSVHVNTDIIEPPPTWMLDNDDNLTKFALDYGLTKDDTVIVSSSTPMASYRLAVILRYIGVKDVRVLNGGTNSWLSAGYELEFISNPKHSCTNFGADIPVNSQLIVTTSELRQKLKEKNKFILVDNRTWDEHIGKVSGYTYYDKKGRIPGALYGHSGSDSVSLEEYRNIDNTMRNKYEILEMWDKENIDVNKQLIFMCGSGWRAAEVLTYANVIGVENTSLYSDGWMGWSLDNSNLIEVGEHK</sequence>
<dbReference type="EMBL" id="LK932465">
    <property type="protein sequence ID" value="CDS82940.1"/>
    <property type="molecule type" value="Genomic_DNA"/>
</dbReference>
<dbReference type="InterPro" id="IPR045078">
    <property type="entry name" value="TST/MPST-like"/>
</dbReference>
<dbReference type="PANTHER" id="PTHR11364:SF27">
    <property type="entry name" value="SULFURTRANSFERASE"/>
    <property type="match status" value="1"/>
</dbReference>
<dbReference type="EMBL" id="LK932347">
    <property type="protein sequence ID" value="CDS83078.1"/>
    <property type="molecule type" value="Genomic_DNA"/>
</dbReference>
<dbReference type="PROSITE" id="PS50206">
    <property type="entry name" value="RHODANESE_3"/>
    <property type="match status" value="3"/>
</dbReference>
<feature type="domain" description="Rhodanese" evidence="3">
    <location>
        <begin position="30"/>
        <end position="138"/>
    </location>
</feature>
<dbReference type="RefSeq" id="WP_021366076.1">
    <property type="nucleotide sequence ID" value="NZ_BBYB01000032.1"/>
</dbReference>
<dbReference type="AlphaFoldDB" id="A0A069A3I2"/>
<dbReference type="InterPro" id="IPR001763">
    <property type="entry name" value="Rhodanese-like_dom"/>
</dbReference>
<accession>A0A069A3I2</accession>